<feature type="transmembrane region" description="Helical" evidence="1">
    <location>
        <begin position="90"/>
        <end position="119"/>
    </location>
</feature>
<gene>
    <name evidence="2" type="ORF">HHUB_3747</name>
</gene>
<feature type="transmembrane region" description="Helical" evidence="1">
    <location>
        <begin position="20"/>
        <end position="38"/>
    </location>
</feature>
<keyword evidence="1" id="KW-1133">Transmembrane helix</keyword>
<sequence>MTWPVVARRDLRALRADNSLLVYGGFFALAAAALAYGSTNAGLTPLPSTLALLFLFAVPLTAGTLTHEAVPSGVATGRIRLTLSLPHPRSSLLAGAGAARLTVTLAGAVAAIAVAAVVYALRGAPVPVVRVLAVLALAALLAAAFVAATLALTAGSTSTTVAAATTYGFFVVAFFWPVALSLARTVLASYGVSVGGGAVDAVVVASPVFAYANALTVVGVDSVTTAGSVPDGVGAVVLFAWTVAGFALAVRRFDRVEL</sequence>
<dbReference type="RefSeq" id="WP_059058088.1">
    <property type="nucleotide sequence ID" value="NZ_CEML01000001.1"/>
</dbReference>
<dbReference type="EMBL" id="LN831302">
    <property type="protein sequence ID" value="CQH62405.1"/>
    <property type="molecule type" value="Genomic_DNA"/>
</dbReference>
<dbReference type="GO" id="GO:0005886">
    <property type="term" value="C:plasma membrane"/>
    <property type="evidence" value="ECO:0007669"/>
    <property type="project" value="UniProtKB-SubCell"/>
</dbReference>
<dbReference type="OrthoDB" id="253467at2157"/>
<dbReference type="Proteomes" id="UP000066737">
    <property type="component" value="Chromosome I"/>
</dbReference>
<protein>
    <submittedName>
        <fullName evidence="2">ABC-type transport system permease protein</fullName>
    </submittedName>
</protein>
<reference evidence="3" key="1">
    <citation type="journal article" date="2016" name="Environ. Microbiol.">
        <title>The complete genome of a viable archaeum isolated from 123-million-year-old rock salt.</title>
        <authorList>
            <person name="Jaakkola S.T."/>
            <person name="Pfeiffer F."/>
            <person name="Ravantti J.J."/>
            <person name="Guo Q."/>
            <person name="Liu Y."/>
            <person name="Chen X."/>
            <person name="Ma H."/>
            <person name="Yang C."/>
            <person name="Oksanen H.M."/>
            <person name="Bamford D.H."/>
        </authorList>
    </citation>
    <scope>NUCLEOTIDE SEQUENCE</scope>
    <source>
        <strain evidence="3">JI20-1</strain>
    </source>
</reference>
<dbReference type="AlphaFoldDB" id="A0A0U5H466"/>
<feature type="transmembrane region" description="Helical" evidence="1">
    <location>
        <begin position="161"/>
        <end position="183"/>
    </location>
</feature>
<name>A0A0U5H466_9EURY</name>
<evidence type="ECO:0000313" key="2">
    <source>
        <dbReference type="EMBL" id="CQH62405.1"/>
    </source>
</evidence>
<evidence type="ECO:0000313" key="3">
    <source>
        <dbReference type="Proteomes" id="UP000066737"/>
    </source>
</evidence>
<feature type="transmembrane region" description="Helical" evidence="1">
    <location>
        <begin position="190"/>
        <end position="212"/>
    </location>
</feature>
<keyword evidence="1" id="KW-0472">Membrane</keyword>
<dbReference type="GeneID" id="26660332"/>
<keyword evidence="1" id="KW-0812">Transmembrane</keyword>
<feature type="transmembrane region" description="Helical" evidence="1">
    <location>
        <begin position="131"/>
        <end position="155"/>
    </location>
</feature>
<organism evidence="2 3">
    <name type="scientific">Halobacterium hubeiense</name>
    <dbReference type="NCBI Taxonomy" id="1407499"/>
    <lineage>
        <taxon>Archaea</taxon>
        <taxon>Methanobacteriati</taxon>
        <taxon>Methanobacteriota</taxon>
        <taxon>Stenosarchaea group</taxon>
        <taxon>Halobacteria</taxon>
        <taxon>Halobacteriales</taxon>
        <taxon>Halobacteriaceae</taxon>
        <taxon>Halobacterium</taxon>
    </lineage>
</organism>
<feature type="transmembrane region" description="Helical" evidence="1">
    <location>
        <begin position="232"/>
        <end position="250"/>
    </location>
</feature>
<proteinExistence type="predicted"/>
<dbReference type="STRING" id="1407499.HHUB_3747"/>
<keyword evidence="3" id="KW-1185">Reference proteome</keyword>
<dbReference type="Pfam" id="PF12679">
    <property type="entry name" value="ABC2_membrane_2"/>
    <property type="match status" value="1"/>
</dbReference>
<dbReference type="GO" id="GO:0140359">
    <property type="term" value="F:ABC-type transporter activity"/>
    <property type="evidence" value="ECO:0007669"/>
    <property type="project" value="InterPro"/>
</dbReference>
<dbReference type="KEGG" id="hhb:Hhub_3747"/>
<evidence type="ECO:0000256" key="1">
    <source>
        <dbReference type="SAM" id="Phobius"/>
    </source>
</evidence>
<accession>A0A0U5H466</accession>